<dbReference type="Proteomes" id="UP001201812">
    <property type="component" value="Unassembled WGS sequence"/>
</dbReference>
<evidence type="ECO:0000256" key="8">
    <source>
        <dbReference type="ARBA" id="ARBA00023136"/>
    </source>
</evidence>
<feature type="domain" description="Membrane insertase YidC/Oxa/ALB C-terminal" evidence="12">
    <location>
        <begin position="119"/>
        <end position="311"/>
    </location>
</feature>
<dbReference type="GO" id="GO:0032979">
    <property type="term" value="P:protein insertion into mitochondrial inner membrane from matrix"/>
    <property type="evidence" value="ECO:0007669"/>
    <property type="project" value="TreeGrafter"/>
</dbReference>
<dbReference type="GO" id="GO:0032977">
    <property type="term" value="F:membrane insertase activity"/>
    <property type="evidence" value="ECO:0007669"/>
    <property type="project" value="InterPro"/>
</dbReference>
<evidence type="ECO:0000256" key="11">
    <source>
        <dbReference type="SAM" id="Phobius"/>
    </source>
</evidence>
<sequence length="383" mass="43186">MLSHIRANSSRCLLTIKTLNKSSSRLVLPQTCHNGPHAILAISSVRFLSTKDLLSADSEKFNVADIPELIPPVPKPTIEDMLASGQSILKELEIWSWWKPSSYFRWMFEAAYINFDLPWWGTICAGTFVLRLLMIFVPVMAQKSAALNSRYRKEIAEFRDRIQDAKAEGNNLLVQQIFLEQMDFMKRKGIKMGRQMLILCINGGVFMSNFFALKKMINANYPGFADGGALWFTDLTTADPYWLLPIISAITIHLVIRSGVDSGSMPQDMPSTMRLAMLYGMPAIIFFAGSQMPAGILVYWCTSNCISLSYAILFRMQAVRNILNLPPIEKSTVSFMDAINELKSKNKSKKSKPPPSILDLKKKDLENFRKAGRGKPIIDVKNK</sequence>
<accession>A0AAD4N8E0</accession>
<evidence type="ECO:0000256" key="3">
    <source>
        <dbReference type="ARBA" id="ARBA00022692"/>
    </source>
</evidence>
<feature type="transmembrane region" description="Helical" evidence="11">
    <location>
        <begin position="241"/>
        <end position="260"/>
    </location>
</feature>
<keyword evidence="4" id="KW-0999">Mitochondrion inner membrane</keyword>
<keyword evidence="5" id="KW-0809">Transit peptide</keyword>
<keyword evidence="14" id="KW-1185">Reference proteome</keyword>
<dbReference type="Pfam" id="PF02096">
    <property type="entry name" value="60KD_IMP"/>
    <property type="match status" value="1"/>
</dbReference>
<dbReference type="CDD" id="cd20069">
    <property type="entry name" value="5TM_Oxa1-like"/>
    <property type="match status" value="1"/>
</dbReference>
<keyword evidence="6 11" id="KW-1133">Transmembrane helix</keyword>
<dbReference type="InterPro" id="IPR001708">
    <property type="entry name" value="YidC/ALB3/OXA1/COX18"/>
</dbReference>
<evidence type="ECO:0000313" key="13">
    <source>
        <dbReference type="EMBL" id="KAI1722203.1"/>
    </source>
</evidence>
<evidence type="ECO:0000256" key="4">
    <source>
        <dbReference type="ARBA" id="ARBA00022792"/>
    </source>
</evidence>
<comment type="subcellular location">
    <subcellularLocation>
        <location evidence="9">Membrane</location>
        <topology evidence="9">Multi-pass membrane protein</topology>
    </subcellularLocation>
    <subcellularLocation>
        <location evidence="1">Mitochondrion inner membrane</location>
        <topology evidence="1">Multi-pass membrane protein</topology>
    </subcellularLocation>
</comment>
<dbReference type="InterPro" id="IPR028055">
    <property type="entry name" value="YidC/Oxa/ALB_C"/>
</dbReference>
<feature type="transmembrane region" description="Helical" evidence="11">
    <location>
        <begin position="296"/>
        <end position="314"/>
    </location>
</feature>
<evidence type="ECO:0000259" key="12">
    <source>
        <dbReference type="Pfam" id="PF02096"/>
    </source>
</evidence>
<evidence type="ECO:0000256" key="5">
    <source>
        <dbReference type="ARBA" id="ARBA00022946"/>
    </source>
</evidence>
<evidence type="ECO:0000256" key="7">
    <source>
        <dbReference type="ARBA" id="ARBA00023128"/>
    </source>
</evidence>
<feature type="transmembrane region" description="Helical" evidence="11">
    <location>
        <begin position="196"/>
        <end position="213"/>
    </location>
</feature>
<evidence type="ECO:0000256" key="9">
    <source>
        <dbReference type="RuleBase" id="RU003945"/>
    </source>
</evidence>
<evidence type="ECO:0000256" key="2">
    <source>
        <dbReference type="ARBA" id="ARBA00009877"/>
    </source>
</evidence>
<organism evidence="13 14">
    <name type="scientific">Ditylenchus destructor</name>
    <dbReference type="NCBI Taxonomy" id="166010"/>
    <lineage>
        <taxon>Eukaryota</taxon>
        <taxon>Metazoa</taxon>
        <taxon>Ecdysozoa</taxon>
        <taxon>Nematoda</taxon>
        <taxon>Chromadorea</taxon>
        <taxon>Rhabditida</taxon>
        <taxon>Tylenchina</taxon>
        <taxon>Tylenchomorpha</taxon>
        <taxon>Sphaerularioidea</taxon>
        <taxon>Anguinidae</taxon>
        <taxon>Anguininae</taxon>
        <taxon>Ditylenchus</taxon>
    </lineage>
</organism>
<evidence type="ECO:0000313" key="14">
    <source>
        <dbReference type="Proteomes" id="UP001201812"/>
    </source>
</evidence>
<protein>
    <submittedName>
        <fullName evidence="13">60Kd inner membrane protein domain-containing protein</fullName>
    </submittedName>
</protein>
<feature type="transmembrane region" description="Helical" evidence="11">
    <location>
        <begin position="272"/>
        <end position="290"/>
    </location>
</feature>
<dbReference type="GO" id="GO:0005743">
    <property type="term" value="C:mitochondrial inner membrane"/>
    <property type="evidence" value="ECO:0007669"/>
    <property type="project" value="UniProtKB-SubCell"/>
</dbReference>
<keyword evidence="10" id="KW-0175">Coiled coil</keyword>
<dbReference type="PANTHER" id="PTHR12428">
    <property type="entry name" value="OXA1"/>
    <property type="match status" value="1"/>
</dbReference>
<comment type="caution">
    <text evidence="13">The sequence shown here is derived from an EMBL/GenBank/DDBJ whole genome shotgun (WGS) entry which is preliminary data.</text>
</comment>
<evidence type="ECO:0000256" key="10">
    <source>
        <dbReference type="SAM" id="Coils"/>
    </source>
</evidence>
<reference evidence="13" key="1">
    <citation type="submission" date="2022-01" db="EMBL/GenBank/DDBJ databases">
        <title>Genome Sequence Resource for Two Populations of Ditylenchus destructor, the Migratory Endoparasitic Phytonematode.</title>
        <authorList>
            <person name="Zhang H."/>
            <person name="Lin R."/>
            <person name="Xie B."/>
        </authorList>
    </citation>
    <scope>NUCLEOTIDE SEQUENCE</scope>
    <source>
        <strain evidence="13">BazhouSP</strain>
    </source>
</reference>
<name>A0AAD4N8E0_9BILA</name>
<gene>
    <name evidence="13" type="ORF">DdX_04511</name>
</gene>
<comment type="similarity">
    <text evidence="2 9">Belongs to the OXA1/ALB3/YidC family.</text>
</comment>
<dbReference type="AlphaFoldDB" id="A0AAD4N8E0"/>
<feature type="transmembrane region" description="Helical" evidence="11">
    <location>
        <begin position="117"/>
        <end position="141"/>
    </location>
</feature>
<keyword evidence="3 9" id="KW-0812">Transmembrane</keyword>
<dbReference type="EMBL" id="JAKKPZ010000004">
    <property type="protein sequence ID" value="KAI1722203.1"/>
    <property type="molecule type" value="Genomic_DNA"/>
</dbReference>
<proteinExistence type="inferred from homology"/>
<feature type="coiled-coil region" evidence="10">
    <location>
        <begin position="148"/>
        <end position="175"/>
    </location>
</feature>
<dbReference type="PANTHER" id="PTHR12428:SF66">
    <property type="entry name" value="MITOCHONDRIAL INNER MEMBRANE PROTEIN OXA1L"/>
    <property type="match status" value="1"/>
</dbReference>
<evidence type="ECO:0000256" key="6">
    <source>
        <dbReference type="ARBA" id="ARBA00022989"/>
    </source>
</evidence>
<evidence type="ECO:0000256" key="1">
    <source>
        <dbReference type="ARBA" id="ARBA00004448"/>
    </source>
</evidence>
<keyword evidence="7" id="KW-0496">Mitochondrion</keyword>
<keyword evidence="8 11" id="KW-0472">Membrane</keyword>